<evidence type="ECO:0000256" key="1">
    <source>
        <dbReference type="ARBA" id="ARBA00004651"/>
    </source>
</evidence>
<proteinExistence type="predicted"/>
<dbReference type="Pfam" id="PF01757">
    <property type="entry name" value="Acyl_transf_3"/>
    <property type="match status" value="1"/>
</dbReference>
<dbReference type="PANTHER" id="PTHR23028">
    <property type="entry name" value="ACETYLTRANSFERASE"/>
    <property type="match status" value="1"/>
</dbReference>
<keyword evidence="5 9" id="KW-1133">Transmembrane helix</keyword>
<dbReference type="InterPro" id="IPR043968">
    <property type="entry name" value="SGNH"/>
</dbReference>
<feature type="transmembrane region" description="Helical" evidence="9">
    <location>
        <begin position="208"/>
        <end position="229"/>
    </location>
</feature>
<keyword evidence="4 9" id="KW-0812">Transmembrane</keyword>
<feature type="transmembrane region" description="Helical" evidence="9">
    <location>
        <begin position="241"/>
        <end position="258"/>
    </location>
</feature>
<evidence type="ECO:0000256" key="6">
    <source>
        <dbReference type="ARBA" id="ARBA00023136"/>
    </source>
</evidence>
<evidence type="ECO:0000259" key="10">
    <source>
        <dbReference type="Pfam" id="PF01757"/>
    </source>
</evidence>
<feature type="transmembrane region" description="Helical" evidence="9">
    <location>
        <begin position="295"/>
        <end position="317"/>
    </location>
</feature>
<dbReference type="InterPro" id="IPR050879">
    <property type="entry name" value="Acyltransferase_3"/>
</dbReference>
<dbReference type="GO" id="GO:0005886">
    <property type="term" value="C:plasma membrane"/>
    <property type="evidence" value="ECO:0007669"/>
    <property type="project" value="UniProtKB-SubCell"/>
</dbReference>
<evidence type="ECO:0000256" key="3">
    <source>
        <dbReference type="ARBA" id="ARBA00022679"/>
    </source>
</evidence>
<evidence type="ECO:0000256" key="8">
    <source>
        <dbReference type="SAM" id="MobiDB-lite"/>
    </source>
</evidence>
<keyword evidence="3" id="KW-0808">Transferase</keyword>
<feature type="transmembrane region" description="Helical" evidence="9">
    <location>
        <begin position="270"/>
        <end position="289"/>
    </location>
</feature>
<evidence type="ECO:0000256" key="9">
    <source>
        <dbReference type="SAM" id="Phobius"/>
    </source>
</evidence>
<evidence type="ECO:0000256" key="4">
    <source>
        <dbReference type="ARBA" id="ARBA00022692"/>
    </source>
</evidence>
<accession>A0A6J7UPY1</accession>
<feature type="region of interest" description="Disordered" evidence="8">
    <location>
        <begin position="1"/>
        <end position="25"/>
    </location>
</feature>
<evidence type="ECO:0000256" key="2">
    <source>
        <dbReference type="ARBA" id="ARBA00022475"/>
    </source>
</evidence>
<dbReference type="SUPFAM" id="SSF52266">
    <property type="entry name" value="SGNH hydrolase"/>
    <property type="match status" value="2"/>
</dbReference>
<keyword evidence="2" id="KW-1003">Cell membrane</keyword>
<evidence type="ECO:0000256" key="7">
    <source>
        <dbReference type="ARBA" id="ARBA00023315"/>
    </source>
</evidence>
<dbReference type="PANTHER" id="PTHR23028:SF53">
    <property type="entry name" value="ACYL_TRANSF_3 DOMAIN-CONTAINING PROTEIN"/>
    <property type="match status" value="1"/>
</dbReference>
<dbReference type="InterPro" id="IPR002656">
    <property type="entry name" value="Acyl_transf_3_dom"/>
</dbReference>
<keyword evidence="6 9" id="KW-0472">Membrane</keyword>
<dbReference type="AlphaFoldDB" id="A0A6J7UPY1"/>
<protein>
    <submittedName>
        <fullName evidence="12">Unannotated protein</fullName>
    </submittedName>
</protein>
<feature type="transmembrane region" description="Helical" evidence="9">
    <location>
        <begin position="108"/>
        <end position="129"/>
    </location>
</feature>
<dbReference type="GO" id="GO:0009103">
    <property type="term" value="P:lipopolysaccharide biosynthetic process"/>
    <property type="evidence" value="ECO:0007669"/>
    <property type="project" value="TreeGrafter"/>
</dbReference>
<evidence type="ECO:0000313" key="12">
    <source>
        <dbReference type="EMBL" id="CAB5068494.1"/>
    </source>
</evidence>
<organism evidence="12">
    <name type="scientific">freshwater metagenome</name>
    <dbReference type="NCBI Taxonomy" id="449393"/>
    <lineage>
        <taxon>unclassified sequences</taxon>
        <taxon>metagenomes</taxon>
        <taxon>ecological metagenomes</taxon>
    </lineage>
</organism>
<dbReference type="CDD" id="cd00229">
    <property type="entry name" value="SGNH_hydrolase"/>
    <property type="match status" value="1"/>
</dbReference>
<feature type="compositionally biased region" description="Low complexity" evidence="8">
    <location>
        <begin position="7"/>
        <end position="22"/>
    </location>
</feature>
<feature type="transmembrane region" description="Helical" evidence="9">
    <location>
        <begin position="180"/>
        <end position="196"/>
    </location>
</feature>
<feature type="transmembrane region" description="Helical" evidence="9">
    <location>
        <begin position="329"/>
        <end position="351"/>
    </location>
</feature>
<sequence length="954" mass="103532">MGKADVAAPSGSSPTSAGSSPTRQTSVRLQGIPATPLGQVAALDGMRALAVLAVLFYHARFRWLPGGFLGVSAFFTLSGFLITSLLLREWVSAEKLDFRRFWSRRGRRLLPAAWVTIALVIAMGAAGVWDTEQLRDLRSDVPYSLLSLLNWHFIRADRSYGAQFAAPSPLEHFWSLAVEQQFYLILPLIVMGVLLLKGRGTQRKRLRLLAIVLAVLIVLSAIANGLLAQGAIDRSYFGTETRAAEILMGALLACFTLRRTQVYSVVLQRVLVLFGVAAACITAWLWHVARMRSDWLYPWGFLLAAACTSVIISAGLQKSIFSRALSVPPLLWLGRISYGVYLLHWPIFLWLTPARTGLSQWPLFGLRLAVTLPCAVIMFRMLENPVRLGVRLKGRAALIAGTAVAVVVLVGSFLTTSNLEKPSSLRLASAISPAVSTTLPPPAPLRTLSIGDGFVQSITSAAGESEGLQNSAHGVAHCGLALGGWVSLSDGRVERDAERCAGVRQGWIASVQAEKPEYVLVVGSTRDVSPRRLAIESPWQLSDSPQIEDLIRTDIADLVDQLSATGTKVVLLSVAHMRNTAAPAVIPDPAPEPDPDREVLRIAKGLAALQGAPGPGFAENEDFRIDRYNALLAEVAQTRGLQFLDLATAMQRWPKGEFDSSLRPDGVGVSARGAALLREWIEEQLRGAANVPSAAAELATLPQSGGVVDLQRPLPEAPVVTPRRQLSPQVRPSVLVVGDSVAHGYGFGLEQWAESTKQISVFNASQFGCPIARGGGFRFQQDLDSFRDDCDWSRQIPGWLNGFQPDIVLLSSSTWEVVDRRFPGDSRFRRIGDPAVDRYVLSEFLSAIDLLASTGARVEVLTQAHINPGLDQGFSNLPESDPARIDRLNQILAEAVSLRPSIATLIDLGSWLAEQPGGDLNTEARPDGLHYTDEYSRVISNWLAPEVLRVGATL</sequence>
<dbReference type="Gene3D" id="3.40.50.1110">
    <property type="entry name" value="SGNH hydrolase"/>
    <property type="match status" value="2"/>
</dbReference>
<gene>
    <name evidence="12" type="ORF">UFOPK4354_01520</name>
</gene>
<dbReference type="GO" id="GO:0016747">
    <property type="term" value="F:acyltransferase activity, transferring groups other than amino-acyl groups"/>
    <property type="evidence" value="ECO:0007669"/>
    <property type="project" value="InterPro"/>
</dbReference>
<dbReference type="InterPro" id="IPR036514">
    <property type="entry name" value="SGNH_hydro_sf"/>
</dbReference>
<evidence type="ECO:0000256" key="5">
    <source>
        <dbReference type="ARBA" id="ARBA00022989"/>
    </source>
</evidence>
<keyword evidence="7" id="KW-0012">Acyltransferase</keyword>
<feature type="domain" description="Acyltransferase 3" evidence="10">
    <location>
        <begin position="41"/>
        <end position="379"/>
    </location>
</feature>
<name>A0A6J7UPY1_9ZZZZ</name>
<dbReference type="Pfam" id="PF19040">
    <property type="entry name" value="SGNH"/>
    <property type="match status" value="1"/>
</dbReference>
<dbReference type="EMBL" id="CAFBQW010000200">
    <property type="protein sequence ID" value="CAB5068494.1"/>
    <property type="molecule type" value="Genomic_DNA"/>
</dbReference>
<feature type="transmembrane region" description="Helical" evidence="9">
    <location>
        <begin position="63"/>
        <end position="87"/>
    </location>
</feature>
<feature type="domain" description="SGNH" evidence="11">
    <location>
        <begin position="731"/>
        <end position="913"/>
    </location>
</feature>
<feature type="transmembrane region" description="Helical" evidence="9">
    <location>
        <begin position="363"/>
        <end position="382"/>
    </location>
</feature>
<evidence type="ECO:0000259" key="11">
    <source>
        <dbReference type="Pfam" id="PF19040"/>
    </source>
</evidence>
<reference evidence="12" key="1">
    <citation type="submission" date="2020-05" db="EMBL/GenBank/DDBJ databases">
        <authorList>
            <person name="Chiriac C."/>
            <person name="Salcher M."/>
            <person name="Ghai R."/>
            <person name="Kavagutti S V."/>
        </authorList>
    </citation>
    <scope>NUCLEOTIDE SEQUENCE</scope>
</reference>
<feature type="transmembrane region" description="Helical" evidence="9">
    <location>
        <begin position="394"/>
        <end position="414"/>
    </location>
</feature>
<comment type="subcellular location">
    <subcellularLocation>
        <location evidence="1">Cell membrane</location>
        <topology evidence="1">Multi-pass membrane protein</topology>
    </subcellularLocation>
</comment>